<organism evidence="1 2">
    <name type="scientific">Staurois parvus</name>
    <dbReference type="NCBI Taxonomy" id="386267"/>
    <lineage>
        <taxon>Eukaryota</taxon>
        <taxon>Metazoa</taxon>
        <taxon>Chordata</taxon>
        <taxon>Craniata</taxon>
        <taxon>Vertebrata</taxon>
        <taxon>Euteleostomi</taxon>
        <taxon>Amphibia</taxon>
        <taxon>Batrachia</taxon>
        <taxon>Anura</taxon>
        <taxon>Neobatrachia</taxon>
        <taxon>Ranoidea</taxon>
        <taxon>Ranidae</taxon>
        <taxon>Staurois</taxon>
    </lineage>
</organism>
<dbReference type="Proteomes" id="UP001162483">
    <property type="component" value="Unassembled WGS sequence"/>
</dbReference>
<comment type="caution">
    <text evidence="1">The sequence shown here is derived from an EMBL/GenBank/DDBJ whole genome shotgun (WGS) entry which is preliminary data.</text>
</comment>
<dbReference type="EMBL" id="CATNWA010015017">
    <property type="protein sequence ID" value="CAI9578591.1"/>
    <property type="molecule type" value="Genomic_DNA"/>
</dbReference>
<name>A0ABN9E127_9NEOB</name>
<keyword evidence="2" id="KW-1185">Reference proteome</keyword>
<feature type="non-terminal residue" evidence="1">
    <location>
        <position position="48"/>
    </location>
</feature>
<evidence type="ECO:0000313" key="2">
    <source>
        <dbReference type="Proteomes" id="UP001162483"/>
    </source>
</evidence>
<reference evidence="1" key="1">
    <citation type="submission" date="2023-05" db="EMBL/GenBank/DDBJ databases">
        <authorList>
            <person name="Stuckert A."/>
        </authorList>
    </citation>
    <scope>NUCLEOTIDE SEQUENCE</scope>
</reference>
<evidence type="ECO:0000313" key="1">
    <source>
        <dbReference type="EMBL" id="CAI9578591.1"/>
    </source>
</evidence>
<protein>
    <submittedName>
        <fullName evidence="1">Uncharacterized protein</fullName>
    </submittedName>
</protein>
<accession>A0ABN9E127</accession>
<gene>
    <name evidence="1" type="ORF">SPARVUS_LOCUS8950212</name>
</gene>
<proteinExistence type="predicted"/>
<sequence length="48" mass="5749">MEYLVARKFHGWIYCFTINKETPKRATAKFLLRQMDSDKLMTLQSSLH</sequence>